<keyword evidence="3" id="KW-0808">Transferase</keyword>
<dbReference type="Proteomes" id="UP000434957">
    <property type="component" value="Unassembled WGS sequence"/>
</dbReference>
<evidence type="ECO:0000313" key="5">
    <source>
        <dbReference type="EMBL" id="KAE9050208.1"/>
    </source>
</evidence>
<evidence type="ECO:0000313" key="7">
    <source>
        <dbReference type="Proteomes" id="UP000429607"/>
    </source>
</evidence>
<dbReference type="SUPFAM" id="SSF53335">
    <property type="entry name" value="S-adenosyl-L-methionine-dependent methyltransferases"/>
    <property type="match status" value="1"/>
</dbReference>
<keyword evidence="8" id="KW-1185">Reference proteome</keyword>
<dbReference type="PANTHER" id="PTHR43619:SF2">
    <property type="entry name" value="S-ADENOSYL-L-METHIONINE-DEPENDENT METHYLTRANSFERASES SUPERFAMILY PROTEIN"/>
    <property type="match status" value="1"/>
</dbReference>
<evidence type="ECO:0000256" key="3">
    <source>
        <dbReference type="ARBA" id="ARBA00022679"/>
    </source>
</evidence>
<reference evidence="7 9" key="1">
    <citation type="submission" date="2018-09" db="EMBL/GenBank/DDBJ databases">
        <title>Genomic investigation of the strawberry pathogen Phytophthora fragariae indicates pathogenicity is determined by transcriptional variation in three key races.</title>
        <authorList>
            <person name="Adams T.M."/>
            <person name="Armitage A.D."/>
            <person name="Sobczyk M.K."/>
            <person name="Bates H.J."/>
            <person name="Dunwell J.M."/>
            <person name="Nellist C.F."/>
            <person name="Harrison R.J."/>
        </authorList>
    </citation>
    <scope>NUCLEOTIDE SEQUENCE [LARGE SCALE GENOMIC DNA]</scope>
    <source>
        <strain evidence="5 7">SCRP249</strain>
        <strain evidence="4 9">SCRP324</strain>
        <strain evidence="6 8">SCRP333</strain>
    </source>
</reference>
<keyword evidence="2" id="KW-0489">Methyltransferase</keyword>
<dbReference type="InterPro" id="IPR007213">
    <property type="entry name" value="Ppm1/Ppm2/Tcmp"/>
</dbReference>
<dbReference type="Pfam" id="PF04072">
    <property type="entry name" value="LCM"/>
    <property type="match status" value="1"/>
</dbReference>
<dbReference type="NCBIfam" id="TIGR00027">
    <property type="entry name" value="mthyl_TIGR00027"/>
    <property type="match status" value="1"/>
</dbReference>
<dbReference type="GO" id="GO:0032259">
    <property type="term" value="P:methylation"/>
    <property type="evidence" value="ECO:0007669"/>
    <property type="project" value="UniProtKB-KW"/>
</dbReference>
<dbReference type="InterPro" id="IPR011610">
    <property type="entry name" value="SAM_mthyl_Trfase_ML2640-like"/>
</dbReference>
<organism evidence="4 9">
    <name type="scientific">Phytophthora rubi</name>
    <dbReference type="NCBI Taxonomy" id="129364"/>
    <lineage>
        <taxon>Eukaryota</taxon>
        <taxon>Sar</taxon>
        <taxon>Stramenopiles</taxon>
        <taxon>Oomycota</taxon>
        <taxon>Peronosporomycetes</taxon>
        <taxon>Peronosporales</taxon>
        <taxon>Peronosporaceae</taxon>
        <taxon>Phytophthora</taxon>
    </lineage>
</organism>
<evidence type="ECO:0000256" key="1">
    <source>
        <dbReference type="ARBA" id="ARBA00008138"/>
    </source>
</evidence>
<dbReference type="EMBL" id="QXFT01000060">
    <property type="protein sequence ID" value="KAE9357029.1"/>
    <property type="molecule type" value="Genomic_DNA"/>
</dbReference>
<gene>
    <name evidence="5" type="ORF">PR001_g2592</name>
    <name evidence="4" type="ORF">PR002_g2969</name>
    <name evidence="6" type="ORF">PR003_g1997</name>
</gene>
<dbReference type="EMBL" id="QXFU01000105">
    <property type="protein sequence ID" value="KAE9044133.1"/>
    <property type="molecule type" value="Genomic_DNA"/>
</dbReference>
<evidence type="ECO:0000313" key="9">
    <source>
        <dbReference type="Proteomes" id="UP000435112"/>
    </source>
</evidence>
<comment type="similarity">
    <text evidence="1">Belongs to the UPF0677 family.</text>
</comment>
<dbReference type="EMBL" id="QXFV01000090">
    <property type="protein sequence ID" value="KAE9050208.1"/>
    <property type="molecule type" value="Genomic_DNA"/>
</dbReference>
<evidence type="ECO:0000313" key="8">
    <source>
        <dbReference type="Proteomes" id="UP000434957"/>
    </source>
</evidence>
<dbReference type="Gene3D" id="3.40.50.150">
    <property type="entry name" value="Vaccinia Virus protein VP39"/>
    <property type="match status" value="1"/>
</dbReference>
<evidence type="ECO:0000256" key="2">
    <source>
        <dbReference type="ARBA" id="ARBA00022603"/>
    </source>
</evidence>
<comment type="caution">
    <text evidence="4">The sequence shown here is derived from an EMBL/GenBank/DDBJ whole genome shotgun (WGS) entry which is preliminary data.</text>
</comment>
<evidence type="ECO:0000313" key="6">
    <source>
        <dbReference type="EMBL" id="KAE9357029.1"/>
    </source>
</evidence>
<proteinExistence type="inferred from homology"/>
<dbReference type="InterPro" id="IPR029063">
    <property type="entry name" value="SAM-dependent_MTases_sf"/>
</dbReference>
<dbReference type="GO" id="GO:0008168">
    <property type="term" value="F:methyltransferase activity"/>
    <property type="evidence" value="ECO:0007669"/>
    <property type="project" value="UniProtKB-KW"/>
</dbReference>
<dbReference type="AlphaFoldDB" id="A0A6A3NF83"/>
<accession>A0A6A3NF83</accession>
<protein>
    <recommendedName>
        <fullName evidence="10">S-adenosyl-L-methionine-dependent methyltransferase</fullName>
    </recommendedName>
</protein>
<dbReference type="Proteomes" id="UP000435112">
    <property type="component" value="Unassembled WGS sequence"/>
</dbReference>
<dbReference type="OrthoDB" id="203237at2759"/>
<sequence>MTNDAAASGDKVQSEDFVQFMSFAGVLMRATEHDRDDRIVTDPFAEPLTRQIAPQLAPRVKKWTETLPQPENYFSLRTCYLDDSITRRNACIHQVVLFRAGLDTRVYRLEALHDCNVFEVDQNFVLFEHKVAVLDTSNASLIPDRHEMVVADVNDFNWEEKLLSAGFDSSAPTFWALEGLTMYLERDSNVALLKTIDILSAPGSEIWGDVGGRALGEGGVAPFKQVDELSQAELGTHLFRLGEDDAMHGVFSELPWELTLQADLVRPGTHFGRQWEPILSASDKQPVPFSFVHGVKHSSE</sequence>
<dbReference type="PANTHER" id="PTHR43619">
    <property type="entry name" value="S-ADENOSYL-L-METHIONINE-DEPENDENT METHYLTRANSFERASE YKTD-RELATED"/>
    <property type="match status" value="1"/>
</dbReference>
<evidence type="ECO:0000313" key="4">
    <source>
        <dbReference type="EMBL" id="KAE9044133.1"/>
    </source>
</evidence>
<dbReference type="Proteomes" id="UP000429607">
    <property type="component" value="Unassembled WGS sequence"/>
</dbReference>
<evidence type="ECO:0008006" key="10">
    <source>
        <dbReference type="Google" id="ProtNLM"/>
    </source>
</evidence>
<name>A0A6A3NF83_9STRA</name>